<dbReference type="Proteomes" id="UP000032304">
    <property type="component" value="Chromosome 1"/>
</dbReference>
<protein>
    <submittedName>
        <fullName evidence="1">Uncharacterized protein</fullName>
    </submittedName>
</protein>
<keyword evidence="2" id="KW-1185">Reference proteome</keyword>
<dbReference type="AlphaFoldDB" id="A0A0D2N2K2"/>
<evidence type="ECO:0000313" key="1">
    <source>
        <dbReference type="EMBL" id="KJB06493.1"/>
    </source>
</evidence>
<accession>A0A0D2N2K2</accession>
<sequence>MEMFMTHGPFTSTLFPIVENFPLLLSKGVWVMSQSHLVLLFPHQLINQMRALPQEGSSFCSSVYRVLAIISHCCSPPNGKVMPLL</sequence>
<dbReference type="EMBL" id="CM001740">
    <property type="protein sequence ID" value="KJB06493.1"/>
    <property type="molecule type" value="Genomic_DNA"/>
</dbReference>
<dbReference type="Gramene" id="KJB06493">
    <property type="protein sequence ID" value="KJB06493"/>
    <property type="gene ID" value="B456_001G044400"/>
</dbReference>
<organism evidence="1 2">
    <name type="scientific">Gossypium raimondii</name>
    <name type="common">Peruvian cotton</name>
    <name type="synonym">Gossypium klotzschianum subsp. raimondii</name>
    <dbReference type="NCBI Taxonomy" id="29730"/>
    <lineage>
        <taxon>Eukaryota</taxon>
        <taxon>Viridiplantae</taxon>
        <taxon>Streptophyta</taxon>
        <taxon>Embryophyta</taxon>
        <taxon>Tracheophyta</taxon>
        <taxon>Spermatophyta</taxon>
        <taxon>Magnoliopsida</taxon>
        <taxon>eudicotyledons</taxon>
        <taxon>Gunneridae</taxon>
        <taxon>Pentapetalae</taxon>
        <taxon>rosids</taxon>
        <taxon>malvids</taxon>
        <taxon>Malvales</taxon>
        <taxon>Malvaceae</taxon>
        <taxon>Malvoideae</taxon>
        <taxon>Gossypium</taxon>
    </lineage>
</organism>
<reference evidence="1 2" key="1">
    <citation type="journal article" date="2012" name="Nature">
        <title>Repeated polyploidization of Gossypium genomes and the evolution of spinnable cotton fibres.</title>
        <authorList>
            <person name="Paterson A.H."/>
            <person name="Wendel J.F."/>
            <person name="Gundlach H."/>
            <person name="Guo H."/>
            <person name="Jenkins J."/>
            <person name="Jin D."/>
            <person name="Llewellyn D."/>
            <person name="Showmaker K.C."/>
            <person name="Shu S."/>
            <person name="Udall J."/>
            <person name="Yoo M.J."/>
            <person name="Byers R."/>
            <person name="Chen W."/>
            <person name="Doron-Faigenboim A."/>
            <person name="Duke M.V."/>
            <person name="Gong L."/>
            <person name="Grimwood J."/>
            <person name="Grover C."/>
            <person name="Grupp K."/>
            <person name="Hu G."/>
            <person name="Lee T.H."/>
            <person name="Li J."/>
            <person name="Lin L."/>
            <person name="Liu T."/>
            <person name="Marler B.S."/>
            <person name="Page J.T."/>
            <person name="Roberts A.W."/>
            <person name="Romanel E."/>
            <person name="Sanders W.S."/>
            <person name="Szadkowski E."/>
            <person name="Tan X."/>
            <person name="Tang H."/>
            <person name="Xu C."/>
            <person name="Wang J."/>
            <person name="Wang Z."/>
            <person name="Zhang D."/>
            <person name="Zhang L."/>
            <person name="Ashrafi H."/>
            <person name="Bedon F."/>
            <person name="Bowers J.E."/>
            <person name="Brubaker C.L."/>
            <person name="Chee P.W."/>
            <person name="Das S."/>
            <person name="Gingle A.R."/>
            <person name="Haigler C.H."/>
            <person name="Harker D."/>
            <person name="Hoffmann L.V."/>
            <person name="Hovav R."/>
            <person name="Jones D.C."/>
            <person name="Lemke C."/>
            <person name="Mansoor S."/>
            <person name="ur Rahman M."/>
            <person name="Rainville L.N."/>
            <person name="Rambani A."/>
            <person name="Reddy U.K."/>
            <person name="Rong J.K."/>
            <person name="Saranga Y."/>
            <person name="Scheffler B.E."/>
            <person name="Scheffler J.A."/>
            <person name="Stelly D.M."/>
            <person name="Triplett B.A."/>
            <person name="Van Deynze A."/>
            <person name="Vaslin M.F."/>
            <person name="Waghmare V.N."/>
            <person name="Walford S.A."/>
            <person name="Wright R.J."/>
            <person name="Zaki E.A."/>
            <person name="Zhang T."/>
            <person name="Dennis E.S."/>
            <person name="Mayer K.F."/>
            <person name="Peterson D.G."/>
            <person name="Rokhsar D.S."/>
            <person name="Wang X."/>
            <person name="Schmutz J."/>
        </authorList>
    </citation>
    <scope>NUCLEOTIDE SEQUENCE [LARGE SCALE GENOMIC DNA]</scope>
</reference>
<gene>
    <name evidence="1" type="ORF">B456_001G044400</name>
</gene>
<proteinExistence type="predicted"/>
<evidence type="ECO:0000313" key="2">
    <source>
        <dbReference type="Proteomes" id="UP000032304"/>
    </source>
</evidence>
<name>A0A0D2N2K2_GOSRA</name>